<dbReference type="Proteomes" id="UP000041254">
    <property type="component" value="Unassembled WGS sequence"/>
</dbReference>
<gene>
    <name evidence="3" type="ORF">Vbra_11030</name>
</gene>
<keyword evidence="4" id="KW-1185">Reference proteome</keyword>
<dbReference type="Gene3D" id="3.30.420.10">
    <property type="entry name" value="Ribonuclease H-like superfamily/Ribonuclease H"/>
    <property type="match status" value="1"/>
</dbReference>
<dbReference type="GO" id="GO:0003676">
    <property type="term" value="F:nucleic acid binding"/>
    <property type="evidence" value="ECO:0007669"/>
    <property type="project" value="InterPro"/>
</dbReference>
<protein>
    <recommendedName>
        <fullName evidence="2">RNase H type-1 domain-containing protein</fullName>
    </recommendedName>
</protein>
<dbReference type="Pfam" id="PF00075">
    <property type="entry name" value="RNase_H"/>
    <property type="match status" value="1"/>
</dbReference>
<evidence type="ECO:0000256" key="1">
    <source>
        <dbReference type="SAM" id="MobiDB-lite"/>
    </source>
</evidence>
<dbReference type="EMBL" id="CDMY01000061">
    <property type="protein sequence ID" value="CEL92304.1"/>
    <property type="molecule type" value="Genomic_DNA"/>
</dbReference>
<dbReference type="SUPFAM" id="SSF53098">
    <property type="entry name" value="Ribonuclease H-like"/>
    <property type="match status" value="1"/>
</dbReference>
<dbReference type="STRING" id="1169540.A0A0G4EAM2"/>
<feature type="region of interest" description="Disordered" evidence="1">
    <location>
        <begin position="452"/>
        <end position="479"/>
    </location>
</feature>
<dbReference type="OrthoDB" id="421040at2759"/>
<reference evidence="3 4" key="1">
    <citation type="submission" date="2014-11" db="EMBL/GenBank/DDBJ databases">
        <authorList>
            <person name="Zhu J."/>
            <person name="Qi W."/>
            <person name="Song R."/>
        </authorList>
    </citation>
    <scope>NUCLEOTIDE SEQUENCE [LARGE SCALE GENOMIC DNA]</scope>
</reference>
<feature type="domain" description="RNase H type-1" evidence="2">
    <location>
        <begin position="301"/>
        <end position="446"/>
    </location>
</feature>
<evidence type="ECO:0000313" key="4">
    <source>
        <dbReference type="Proteomes" id="UP000041254"/>
    </source>
</evidence>
<dbReference type="InterPro" id="IPR002156">
    <property type="entry name" value="RNaseH_domain"/>
</dbReference>
<accession>A0A0G4EAM2</accession>
<dbReference type="PROSITE" id="PS50879">
    <property type="entry name" value="RNASE_H_1"/>
    <property type="match status" value="1"/>
</dbReference>
<proteinExistence type="predicted"/>
<organism evidence="3 4">
    <name type="scientific">Vitrella brassicaformis (strain CCMP3155)</name>
    <dbReference type="NCBI Taxonomy" id="1169540"/>
    <lineage>
        <taxon>Eukaryota</taxon>
        <taxon>Sar</taxon>
        <taxon>Alveolata</taxon>
        <taxon>Colpodellida</taxon>
        <taxon>Vitrellaceae</taxon>
        <taxon>Vitrella</taxon>
    </lineage>
</organism>
<dbReference type="VEuPathDB" id="CryptoDB:Vbra_11030"/>
<evidence type="ECO:0000313" key="3">
    <source>
        <dbReference type="EMBL" id="CEL92304.1"/>
    </source>
</evidence>
<dbReference type="AlphaFoldDB" id="A0A0G4EAM2"/>
<dbReference type="InterPro" id="IPR036397">
    <property type="entry name" value="RNaseH_sf"/>
</dbReference>
<dbReference type="InterPro" id="IPR012337">
    <property type="entry name" value="RNaseH-like_sf"/>
</dbReference>
<dbReference type="GO" id="GO:0004523">
    <property type="term" value="F:RNA-DNA hybrid ribonuclease activity"/>
    <property type="evidence" value="ECO:0007669"/>
    <property type="project" value="InterPro"/>
</dbReference>
<evidence type="ECO:0000259" key="2">
    <source>
        <dbReference type="PROSITE" id="PS50879"/>
    </source>
</evidence>
<sequence>METFGDQRIHICSETGRATFYEADGRYIASIPLYVAERLNAQLNAGRPSAPLQANQETLCAVVKKATPHTKRGRPITLIWAFFQHLNEALADQGVVIKHAVDSPLLREAFPDANLYYSKIEPQNLRDKISAFAPLAHIHTLVREYTAIDACNETLNNTLPLPDTLIAHLTEDGETFVVVIARLDSIVDEKLDRLAATAPQQCQKLKCGHSSSLPLTYWGDIDYTDLLAGKTLRGRIGIAVYLLGGHGAPKTEGLKTAFKSKSFRTSKDEDLSLRSVGFWLGQAGLAYFQRPAQPPEPTYSRYKGPHVFSDGSHHQNNFDPDARARCVLGVYSQDTSPETNLAYAPPPWAHGGHAEIVALARAIDTAGKEGWHHVHIFTDSHSSIHLLYQLLYAPQRMRKRTLTSTAKLMIVAAERYGRPIALHWSPSHTGIKGNEKADKLASKGALDGSSPMIDLTRLGIPPPLNRRSGAWRDSQRRRR</sequence>
<dbReference type="InParanoid" id="A0A0G4EAM2"/>
<name>A0A0G4EAM2_VITBC</name>